<evidence type="ECO:0000256" key="1">
    <source>
        <dbReference type="SAM" id="Phobius"/>
    </source>
</evidence>
<proteinExistence type="predicted"/>
<dbReference type="Proteomes" id="UP000076532">
    <property type="component" value="Unassembled WGS sequence"/>
</dbReference>
<dbReference type="AlphaFoldDB" id="A0A167T139"/>
<name>A0A167T139_9AGAM</name>
<keyword evidence="1" id="KW-0812">Transmembrane</keyword>
<protein>
    <submittedName>
        <fullName evidence="2">Uncharacterized protein</fullName>
    </submittedName>
</protein>
<evidence type="ECO:0000313" key="3">
    <source>
        <dbReference type="Proteomes" id="UP000076532"/>
    </source>
</evidence>
<evidence type="ECO:0000313" key="2">
    <source>
        <dbReference type="EMBL" id="KZP02454.1"/>
    </source>
</evidence>
<keyword evidence="3" id="KW-1185">Reference proteome</keyword>
<reference evidence="2 3" key="1">
    <citation type="journal article" date="2016" name="Mol. Biol. Evol.">
        <title>Comparative Genomics of Early-Diverging Mushroom-Forming Fungi Provides Insights into the Origins of Lignocellulose Decay Capabilities.</title>
        <authorList>
            <person name="Nagy L.G."/>
            <person name="Riley R."/>
            <person name="Tritt A."/>
            <person name="Adam C."/>
            <person name="Daum C."/>
            <person name="Floudas D."/>
            <person name="Sun H."/>
            <person name="Yadav J.S."/>
            <person name="Pangilinan J."/>
            <person name="Larsson K.H."/>
            <person name="Matsuura K."/>
            <person name="Barry K."/>
            <person name="Labutti K."/>
            <person name="Kuo R."/>
            <person name="Ohm R.A."/>
            <person name="Bhattacharya S.S."/>
            <person name="Shirouzu T."/>
            <person name="Yoshinaga Y."/>
            <person name="Martin F.M."/>
            <person name="Grigoriev I.V."/>
            <person name="Hibbett D.S."/>
        </authorList>
    </citation>
    <scope>NUCLEOTIDE SEQUENCE [LARGE SCALE GENOMIC DNA]</scope>
    <source>
        <strain evidence="2 3">CBS 109695</strain>
    </source>
</reference>
<organism evidence="2 3">
    <name type="scientific">Athelia psychrophila</name>
    <dbReference type="NCBI Taxonomy" id="1759441"/>
    <lineage>
        <taxon>Eukaryota</taxon>
        <taxon>Fungi</taxon>
        <taxon>Dikarya</taxon>
        <taxon>Basidiomycota</taxon>
        <taxon>Agaricomycotina</taxon>
        <taxon>Agaricomycetes</taxon>
        <taxon>Agaricomycetidae</taxon>
        <taxon>Atheliales</taxon>
        <taxon>Atheliaceae</taxon>
        <taxon>Athelia</taxon>
    </lineage>
</organism>
<gene>
    <name evidence="2" type="ORF">FIBSPDRAFT_880330</name>
</gene>
<accession>A0A167T139</accession>
<feature type="transmembrane region" description="Helical" evidence="1">
    <location>
        <begin position="27"/>
        <end position="49"/>
    </location>
</feature>
<keyword evidence="1" id="KW-0472">Membrane</keyword>
<keyword evidence="1" id="KW-1133">Transmembrane helix</keyword>
<dbReference type="EMBL" id="KV418559">
    <property type="protein sequence ID" value="KZP02454.1"/>
    <property type="molecule type" value="Genomic_DNA"/>
</dbReference>
<sequence length="79" mass="8587">MAPDLSHAGCTRPAVRLHSILQPSLKGAYLTLGAAFISPIACLYIALFLSPGWLPRLIISYCAEAIPKLKEFKGRYGMP</sequence>